<gene>
    <name evidence="3" type="ORF">JoomaDRAFT_1057</name>
</gene>
<dbReference type="RefSeq" id="WP_008611180.1">
    <property type="nucleotide sequence ID" value="NZ_JH651379.1"/>
</dbReference>
<evidence type="ECO:0000259" key="2">
    <source>
        <dbReference type="PROSITE" id="PS50848"/>
    </source>
</evidence>
<dbReference type="InterPro" id="IPR023393">
    <property type="entry name" value="START-like_dom_sf"/>
</dbReference>
<dbReference type="GO" id="GO:0008289">
    <property type="term" value="F:lipid binding"/>
    <property type="evidence" value="ECO:0007669"/>
    <property type="project" value="InterPro"/>
</dbReference>
<keyword evidence="4" id="KW-1185">Reference proteome</keyword>
<sequence length="198" mass="23027">MKILILLCIYSISFITNAQEWNLKRNSNKIKVYTRSLDSTKFNEYKAILVANSTPEKAIKIITDGNNLKNWNYKTPKSEVLKKVSETEYIFWMENDLPWPVNDRDNISRVTINQTDASTYKIDIEPADSTYVKANKNVIRMDNFKGYWLIKPIGKDSVEVTQQMYGDPKGNIPSWIANSILTTFPYHSFEKLKEILEN</sequence>
<dbReference type="HOGENOM" id="CLU_095975_0_0_10"/>
<name>I3C385_9FLAO</name>
<dbReference type="eggNOG" id="ENOG503302V">
    <property type="taxonomic scope" value="Bacteria"/>
</dbReference>
<dbReference type="PANTHER" id="PTHR19308">
    <property type="entry name" value="PHOSPHATIDYLCHOLINE TRANSFER PROTEIN"/>
    <property type="match status" value="1"/>
</dbReference>
<feature type="chain" id="PRO_5003669174" evidence="1">
    <location>
        <begin position="19"/>
        <end position="198"/>
    </location>
</feature>
<dbReference type="InterPro" id="IPR028347">
    <property type="entry name" value="START_dom_prot"/>
</dbReference>
<evidence type="ECO:0000313" key="3">
    <source>
        <dbReference type="EMBL" id="EIJ38078.1"/>
    </source>
</evidence>
<accession>I3C385</accession>
<dbReference type="Pfam" id="PF01852">
    <property type="entry name" value="START"/>
    <property type="match status" value="1"/>
</dbReference>
<protein>
    <submittedName>
        <fullName evidence="3">START domain-containing protein</fullName>
    </submittedName>
</protein>
<dbReference type="OrthoDB" id="5734556at2"/>
<dbReference type="GO" id="GO:0005737">
    <property type="term" value="C:cytoplasm"/>
    <property type="evidence" value="ECO:0007669"/>
    <property type="project" value="UniProtKB-ARBA"/>
</dbReference>
<feature type="signal peptide" evidence="1">
    <location>
        <begin position="1"/>
        <end position="18"/>
    </location>
</feature>
<dbReference type="PANTHER" id="PTHR19308:SF14">
    <property type="entry name" value="START DOMAIN-CONTAINING PROTEIN"/>
    <property type="match status" value="1"/>
</dbReference>
<dbReference type="InterPro" id="IPR002913">
    <property type="entry name" value="START_lipid-bd_dom"/>
</dbReference>
<dbReference type="SUPFAM" id="SSF55961">
    <property type="entry name" value="Bet v1-like"/>
    <property type="match status" value="1"/>
</dbReference>
<dbReference type="Proteomes" id="UP000004690">
    <property type="component" value="Unassembled WGS sequence"/>
</dbReference>
<dbReference type="Gene3D" id="3.30.530.20">
    <property type="match status" value="1"/>
</dbReference>
<dbReference type="PROSITE" id="PS50848">
    <property type="entry name" value="START"/>
    <property type="match status" value="1"/>
</dbReference>
<dbReference type="PIRSF" id="PIRSF039033">
    <property type="entry name" value="START_dom"/>
    <property type="match status" value="1"/>
</dbReference>
<feature type="domain" description="START" evidence="2">
    <location>
        <begin position="16"/>
        <end position="198"/>
    </location>
</feature>
<dbReference type="EMBL" id="JH651379">
    <property type="protein sequence ID" value="EIJ38078.1"/>
    <property type="molecule type" value="Genomic_DNA"/>
</dbReference>
<organism evidence="3 4">
    <name type="scientific">Galbibacter orientalis DSM 19592</name>
    <dbReference type="NCBI Taxonomy" id="926559"/>
    <lineage>
        <taxon>Bacteria</taxon>
        <taxon>Pseudomonadati</taxon>
        <taxon>Bacteroidota</taxon>
        <taxon>Flavobacteriia</taxon>
        <taxon>Flavobacteriales</taxon>
        <taxon>Flavobacteriaceae</taxon>
        <taxon>Galbibacter</taxon>
    </lineage>
</organism>
<reference evidence="3 4" key="1">
    <citation type="submission" date="2012-02" db="EMBL/GenBank/DDBJ databases">
        <title>Improved High-Quality Draft genome of Joostella marina DSM 19592.</title>
        <authorList>
            <consortium name="US DOE Joint Genome Institute (JGI-PGF)"/>
            <person name="Lucas S."/>
            <person name="Copeland A."/>
            <person name="Lapidus A."/>
            <person name="Bruce D."/>
            <person name="Goodwin L."/>
            <person name="Pitluck S."/>
            <person name="Peters L."/>
            <person name="Chertkov O."/>
            <person name="Ovchinnikova G."/>
            <person name="Kyrpides N."/>
            <person name="Mavromatis K."/>
            <person name="Detter J.C."/>
            <person name="Han C."/>
            <person name="Land M."/>
            <person name="Hauser L."/>
            <person name="Markowitz V."/>
            <person name="Cheng J.-F."/>
            <person name="Hugenholtz P."/>
            <person name="Woyke T."/>
            <person name="Wu D."/>
            <person name="Tindall B."/>
            <person name="Brambilla E."/>
            <person name="Klenk H.-P."/>
            <person name="Eisen J.A."/>
        </authorList>
    </citation>
    <scope>NUCLEOTIDE SEQUENCE [LARGE SCALE GENOMIC DNA]</scope>
    <source>
        <strain evidence="3 4">DSM 19592</strain>
    </source>
</reference>
<dbReference type="InterPro" id="IPR051213">
    <property type="entry name" value="START_lipid_transfer"/>
</dbReference>
<evidence type="ECO:0000313" key="4">
    <source>
        <dbReference type="Proteomes" id="UP000004690"/>
    </source>
</evidence>
<keyword evidence="1" id="KW-0732">Signal</keyword>
<proteinExistence type="predicted"/>
<dbReference type="AlphaFoldDB" id="I3C385"/>
<evidence type="ECO:0000256" key="1">
    <source>
        <dbReference type="SAM" id="SignalP"/>
    </source>
</evidence>
<dbReference type="STRING" id="926559.JoomaDRAFT_1057"/>